<protein>
    <submittedName>
        <fullName evidence="2">Uncharacterized protein</fullName>
    </submittedName>
</protein>
<feature type="compositionally biased region" description="Polar residues" evidence="1">
    <location>
        <begin position="47"/>
        <end position="68"/>
    </location>
</feature>
<dbReference type="Proteomes" id="UP000708208">
    <property type="component" value="Unassembled WGS sequence"/>
</dbReference>
<feature type="region of interest" description="Disordered" evidence="1">
    <location>
        <begin position="1"/>
        <end position="99"/>
    </location>
</feature>
<keyword evidence="3" id="KW-1185">Reference proteome</keyword>
<gene>
    <name evidence="2" type="ORF">AFUS01_LOCUS41912</name>
</gene>
<dbReference type="AlphaFoldDB" id="A0A8J2LI22"/>
<feature type="compositionally biased region" description="Low complexity" evidence="1">
    <location>
        <begin position="81"/>
        <end position="96"/>
    </location>
</feature>
<evidence type="ECO:0000313" key="2">
    <source>
        <dbReference type="EMBL" id="CAG7832223.1"/>
    </source>
</evidence>
<sequence length="220" mass="23783">MYGYTSPYYSRAYGKPSNLSSDRDRPSTLNLGNGSGGGISSGSSSSVTANPSGNLSSGNMPNKPSRYTSALPPLPTASKTSSYTSHPPAPSYSSSYGQRAQEVITVPPKSTLTLAQQQHQIHDNPSSSLVGQYYPQHTSSVNLRVSQQPSHQVQLQQPQSQYHGVILERPMNTVTTSKSTHNLIMDSIPDVFCLSCPPAEFKFSDAYRAKTLPRTGKEVR</sequence>
<accession>A0A8J2LI22</accession>
<organism evidence="2 3">
    <name type="scientific">Allacma fusca</name>
    <dbReference type="NCBI Taxonomy" id="39272"/>
    <lineage>
        <taxon>Eukaryota</taxon>
        <taxon>Metazoa</taxon>
        <taxon>Ecdysozoa</taxon>
        <taxon>Arthropoda</taxon>
        <taxon>Hexapoda</taxon>
        <taxon>Collembola</taxon>
        <taxon>Symphypleona</taxon>
        <taxon>Sminthuridae</taxon>
        <taxon>Allacma</taxon>
    </lineage>
</organism>
<comment type="caution">
    <text evidence="2">The sequence shown here is derived from an EMBL/GenBank/DDBJ whole genome shotgun (WGS) entry which is preliminary data.</text>
</comment>
<reference evidence="2" key="1">
    <citation type="submission" date="2021-06" db="EMBL/GenBank/DDBJ databases">
        <authorList>
            <person name="Hodson N. C."/>
            <person name="Mongue J. A."/>
            <person name="Jaron S. K."/>
        </authorList>
    </citation>
    <scope>NUCLEOTIDE SEQUENCE</scope>
</reference>
<dbReference type="EMBL" id="CAJVCH010563967">
    <property type="protein sequence ID" value="CAG7832223.1"/>
    <property type="molecule type" value="Genomic_DNA"/>
</dbReference>
<evidence type="ECO:0000313" key="3">
    <source>
        <dbReference type="Proteomes" id="UP000708208"/>
    </source>
</evidence>
<name>A0A8J2LI22_9HEXA</name>
<evidence type="ECO:0000256" key="1">
    <source>
        <dbReference type="SAM" id="MobiDB-lite"/>
    </source>
</evidence>
<proteinExistence type="predicted"/>